<dbReference type="InterPro" id="IPR007271">
    <property type="entry name" value="Nuc_sug_transpt"/>
</dbReference>
<sequence length="89" mass="10068">MEYSQPSRKVTESTTCGVKFVIVEGMPKVTSAKDDDGFATLTYVDTSTYQIMGNLKIVMTGVLFEMFLGRRLSNLRWMAIVLLGRRDNH</sequence>
<gene>
    <name evidence="5" type="ORF">AYBTSS11_LOCUS26863</name>
</gene>
<evidence type="ECO:0000313" key="6">
    <source>
        <dbReference type="Proteomes" id="UP001189624"/>
    </source>
</evidence>
<dbReference type="GO" id="GO:0000139">
    <property type="term" value="C:Golgi membrane"/>
    <property type="evidence" value="ECO:0007669"/>
    <property type="project" value="InterPro"/>
</dbReference>
<dbReference type="Pfam" id="PF04142">
    <property type="entry name" value="Nuc_sug_transp"/>
    <property type="match status" value="1"/>
</dbReference>
<dbReference type="PANTHER" id="PTHR10231">
    <property type="entry name" value="NUCLEOTIDE-SUGAR TRANSMEMBRANE TRANSPORTER"/>
    <property type="match status" value="1"/>
</dbReference>
<proteinExistence type="predicted"/>
<keyword evidence="4" id="KW-0472">Membrane</keyword>
<evidence type="ECO:0000256" key="3">
    <source>
        <dbReference type="ARBA" id="ARBA00022989"/>
    </source>
</evidence>
<dbReference type="EMBL" id="OY731406">
    <property type="protein sequence ID" value="CAJ1974780.1"/>
    <property type="molecule type" value="Genomic_DNA"/>
</dbReference>
<dbReference type="GO" id="GO:0015165">
    <property type="term" value="F:pyrimidine nucleotide-sugar transmembrane transporter activity"/>
    <property type="evidence" value="ECO:0007669"/>
    <property type="project" value="InterPro"/>
</dbReference>
<keyword evidence="3" id="KW-1133">Transmembrane helix</keyword>
<evidence type="ECO:0000256" key="4">
    <source>
        <dbReference type="ARBA" id="ARBA00023136"/>
    </source>
</evidence>
<protein>
    <submittedName>
        <fullName evidence="5">Uncharacterized protein</fullName>
    </submittedName>
</protein>
<accession>A0AA86T9Z8</accession>
<evidence type="ECO:0000313" key="5">
    <source>
        <dbReference type="EMBL" id="CAJ1974780.1"/>
    </source>
</evidence>
<dbReference type="AlphaFoldDB" id="A0AA86T9Z8"/>
<dbReference type="Gramene" id="rna-AYBTSS11_LOCUS26863">
    <property type="protein sequence ID" value="CAJ1974780.1"/>
    <property type="gene ID" value="gene-AYBTSS11_LOCUS26863"/>
</dbReference>
<reference evidence="5" key="1">
    <citation type="submission" date="2023-10" db="EMBL/GenBank/DDBJ databases">
        <authorList>
            <person name="Domelevo Entfellner J.-B."/>
        </authorList>
    </citation>
    <scope>NUCLEOTIDE SEQUENCE</scope>
</reference>
<comment type="subcellular location">
    <subcellularLocation>
        <location evidence="1">Membrane</location>
        <topology evidence="1">Multi-pass membrane protein</topology>
    </subcellularLocation>
</comment>
<evidence type="ECO:0000256" key="1">
    <source>
        <dbReference type="ARBA" id="ARBA00004141"/>
    </source>
</evidence>
<name>A0AA86T9Z8_9FABA</name>
<dbReference type="Proteomes" id="UP001189624">
    <property type="component" value="Chromosome 9"/>
</dbReference>
<keyword evidence="2" id="KW-0812">Transmembrane</keyword>
<evidence type="ECO:0000256" key="2">
    <source>
        <dbReference type="ARBA" id="ARBA00022692"/>
    </source>
</evidence>
<organism evidence="5 6">
    <name type="scientific">Sphenostylis stenocarpa</name>
    <dbReference type="NCBI Taxonomy" id="92480"/>
    <lineage>
        <taxon>Eukaryota</taxon>
        <taxon>Viridiplantae</taxon>
        <taxon>Streptophyta</taxon>
        <taxon>Embryophyta</taxon>
        <taxon>Tracheophyta</taxon>
        <taxon>Spermatophyta</taxon>
        <taxon>Magnoliopsida</taxon>
        <taxon>eudicotyledons</taxon>
        <taxon>Gunneridae</taxon>
        <taxon>Pentapetalae</taxon>
        <taxon>rosids</taxon>
        <taxon>fabids</taxon>
        <taxon>Fabales</taxon>
        <taxon>Fabaceae</taxon>
        <taxon>Papilionoideae</taxon>
        <taxon>50 kb inversion clade</taxon>
        <taxon>NPAAA clade</taxon>
        <taxon>indigoferoid/millettioid clade</taxon>
        <taxon>Phaseoleae</taxon>
        <taxon>Sphenostylis</taxon>
    </lineage>
</organism>
<keyword evidence="6" id="KW-1185">Reference proteome</keyword>